<evidence type="ECO:0000256" key="3">
    <source>
        <dbReference type="ARBA" id="ARBA00022723"/>
    </source>
</evidence>
<evidence type="ECO:0000313" key="10">
    <source>
        <dbReference type="Proteomes" id="UP000257127"/>
    </source>
</evidence>
<evidence type="ECO:0000313" key="9">
    <source>
        <dbReference type="EMBL" id="RFC55280.1"/>
    </source>
</evidence>
<keyword evidence="5" id="KW-0460">Magnesium</keyword>
<dbReference type="InterPro" id="IPR000086">
    <property type="entry name" value="NUDIX_hydrolase_dom"/>
</dbReference>
<keyword evidence="3" id="KW-0479">Metal-binding</keyword>
<evidence type="ECO:0000256" key="4">
    <source>
        <dbReference type="ARBA" id="ARBA00022801"/>
    </source>
</evidence>
<dbReference type="RefSeq" id="WP_116880260.1">
    <property type="nucleotide sequence ID" value="NZ_QURB01000002.1"/>
</dbReference>
<organism evidence="9 10">
    <name type="scientific">Brumimicrobium aurantiacum</name>
    <dbReference type="NCBI Taxonomy" id="1737063"/>
    <lineage>
        <taxon>Bacteria</taxon>
        <taxon>Pseudomonadati</taxon>
        <taxon>Bacteroidota</taxon>
        <taxon>Flavobacteriia</taxon>
        <taxon>Flavobacteriales</taxon>
        <taxon>Crocinitomicaceae</taxon>
        <taxon>Brumimicrobium</taxon>
    </lineage>
</organism>
<feature type="domain" description="Nudix hydrolase" evidence="8">
    <location>
        <begin position="43"/>
        <end position="178"/>
    </location>
</feature>
<dbReference type="PROSITE" id="PS51462">
    <property type="entry name" value="NUDIX"/>
    <property type="match status" value="1"/>
</dbReference>
<dbReference type="OrthoDB" id="9802805at2"/>
<feature type="region of interest" description="Disordered" evidence="7">
    <location>
        <begin position="19"/>
        <end position="38"/>
    </location>
</feature>
<name>A0A3E1F0F2_9FLAO</name>
<comment type="cofactor">
    <cofactor evidence="1">
        <name>Mn(2+)</name>
        <dbReference type="ChEBI" id="CHEBI:29035"/>
    </cofactor>
</comment>
<dbReference type="InterPro" id="IPR015797">
    <property type="entry name" value="NUDIX_hydrolase-like_dom_sf"/>
</dbReference>
<dbReference type="GO" id="GO:0010945">
    <property type="term" value="F:coenzyme A diphosphatase activity"/>
    <property type="evidence" value="ECO:0007669"/>
    <property type="project" value="InterPro"/>
</dbReference>
<dbReference type="Proteomes" id="UP000257127">
    <property type="component" value="Unassembled WGS sequence"/>
</dbReference>
<dbReference type="Pfam" id="PF00293">
    <property type="entry name" value="NUDIX"/>
    <property type="match status" value="1"/>
</dbReference>
<dbReference type="GO" id="GO:0046872">
    <property type="term" value="F:metal ion binding"/>
    <property type="evidence" value="ECO:0007669"/>
    <property type="project" value="UniProtKB-KW"/>
</dbReference>
<keyword evidence="4" id="KW-0378">Hydrolase</keyword>
<dbReference type="AlphaFoldDB" id="A0A3E1F0F2"/>
<comment type="caution">
    <text evidence="9">The sequence shown here is derived from an EMBL/GenBank/DDBJ whole genome shotgun (WGS) entry which is preliminary data.</text>
</comment>
<dbReference type="PANTHER" id="PTHR12992:SF11">
    <property type="entry name" value="MITOCHONDRIAL COENZYME A DIPHOSPHATASE NUDT8"/>
    <property type="match status" value="1"/>
</dbReference>
<comment type="cofactor">
    <cofactor evidence="2">
        <name>Mg(2+)</name>
        <dbReference type="ChEBI" id="CHEBI:18420"/>
    </cofactor>
</comment>
<evidence type="ECO:0000256" key="5">
    <source>
        <dbReference type="ARBA" id="ARBA00022842"/>
    </source>
</evidence>
<sequence length="210" mass="23796">MKLTIHEIRETLKLGLPGEEAHIPMSPTGRGRSSEAKRNAKNFKESAVALVLYESENKLNGILTERSPYKGLHSGEICLPGGKMETFDEDLKATALRECVEETGLKYEGFDFMGELTPVFIPVSNFSIQPFVFHYKSQPLFYPDTREVAEIFSFPIAQLLEKDVIKKTKIELSGRRFLDDIPYFDINNKVVWGATALILHEFKQLIGSPR</sequence>
<reference evidence="9 10" key="1">
    <citation type="submission" date="2018-08" db="EMBL/GenBank/DDBJ databases">
        <title>The draft genome squence of Brumimicrobium sp. N62.</title>
        <authorList>
            <person name="Du Z.-J."/>
            <person name="Luo H.-R."/>
        </authorList>
    </citation>
    <scope>NUCLEOTIDE SEQUENCE [LARGE SCALE GENOMIC DNA]</scope>
    <source>
        <strain evidence="9 10">N62</strain>
    </source>
</reference>
<evidence type="ECO:0000256" key="2">
    <source>
        <dbReference type="ARBA" id="ARBA00001946"/>
    </source>
</evidence>
<proteinExistence type="predicted"/>
<dbReference type="InterPro" id="IPR045121">
    <property type="entry name" value="CoAse"/>
</dbReference>
<keyword evidence="6" id="KW-0464">Manganese</keyword>
<evidence type="ECO:0000259" key="8">
    <source>
        <dbReference type="PROSITE" id="PS51462"/>
    </source>
</evidence>
<gene>
    <name evidence="9" type="ORF">DXU93_05515</name>
</gene>
<dbReference type="PANTHER" id="PTHR12992">
    <property type="entry name" value="NUDIX HYDROLASE"/>
    <property type="match status" value="1"/>
</dbReference>
<accession>A0A3E1F0F2</accession>
<dbReference type="SUPFAM" id="SSF55811">
    <property type="entry name" value="Nudix"/>
    <property type="match status" value="1"/>
</dbReference>
<dbReference type="CDD" id="cd03426">
    <property type="entry name" value="NUDIX_CoAse_Nudt7"/>
    <property type="match status" value="1"/>
</dbReference>
<protein>
    <submittedName>
        <fullName evidence="9">CoA pyrophosphatase</fullName>
    </submittedName>
</protein>
<keyword evidence="10" id="KW-1185">Reference proteome</keyword>
<evidence type="ECO:0000256" key="6">
    <source>
        <dbReference type="ARBA" id="ARBA00023211"/>
    </source>
</evidence>
<dbReference type="Gene3D" id="3.90.79.10">
    <property type="entry name" value="Nucleoside Triphosphate Pyrophosphohydrolase"/>
    <property type="match status" value="1"/>
</dbReference>
<evidence type="ECO:0000256" key="7">
    <source>
        <dbReference type="SAM" id="MobiDB-lite"/>
    </source>
</evidence>
<dbReference type="EMBL" id="QURB01000002">
    <property type="protein sequence ID" value="RFC55280.1"/>
    <property type="molecule type" value="Genomic_DNA"/>
</dbReference>
<evidence type="ECO:0000256" key="1">
    <source>
        <dbReference type="ARBA" id="ARBA00001936"/>
    </source>
</evidence>